<comment type="caution">
    <text evidence="2">The sequence shown here is derived from an EMBL/GenBank/DDBJ whole genome shotgun (WGS) entry which is preliminary data.</text>
</comment>
<organism evidence="2 3">
    <name type="scientific">Phytophthora lilii</name>
    <dbReference type="NCBI Taxonomy" id="2077276"/>
    <lineage>
        <taxon>Eukaryota</taxon>
        <taxon>Sar</taxon>
        <taxon>Stramenopiles</taxon>
        <taxon>Oomycota</taxon>
        <taxon>Peronosporomycetes</taxon>
        <taxon>Peronosporales</taxon>
        <taxon>Peronosporaceae</taxon>
        <taxon>Phytophthora</taxon>
    </lineage>
</organism>
<proteinExistence type="predicted"/>
<dbReference type="AlphaFoldDB" id="A0A9W6WV86"/>
<dbReference type="EMBL" id="BSXW01000288">
    <property type="protein sequence ID" value="GMF17578.1"/>
    <property type="molecule type" value="Genomic_DNA"/>
</dbReference>
<dbReference type="Gene3D" id="3.30.420.10">
    <property type="entry name" value="Ribonuclease H-like superfamily/Ribonuclease H"/>
    <property type="match status" value="1"/>
</dbReference>
<evidence type="ECO:0000256" key="1">
    <source>
        <dbReference type="SAM" id="MobiDB-lite"/>
    </source>
</evidence>
<dbReference type="Proteomes" id="UP001165083">
    <property type="component" value="Unassembled WGS sequence"/>
</dbReference>
<evidence type="ECO:0000313" key="3">
    <source>
        <dbReference type="Proteomes" id="UP001165083"/>
    </source>
</evidence>
<gene>
    <name evidence="2" type="ORF">Plil01_000644800</name>
</gene>
<protein>
    <submittedName>
        <fullName evidence="2">Unnamed protein product</fullName>
    </submittedName>
</protein>
<dbReference type="GO" id="GO:0003676">
    <property type="term" value="F:nucleic acid binding"/>
    <property type="evidence" value="ECO:0007669"/>
    <property type="project" value="InterPro"/>
</dbReference>
<dbReference type="OrthoDB" id="122241at2759"/>
<reference evidence="2" key="1">
    <citation type="submission" date="2023-04" db="EMBL/GenBank/DDBJ databases">
        <title>Phytophthora lilii NBRC 32176.</title>
        <authorList>
            <person name="Ichikawa N."/>
            <person name="Sato H."/>
            <person name="Tonouchi N."/>
        </authorList>
    </citation>
    <scope>NUCLEOTIDE SEQUENCE</scope>
    <source>
        <strain evidence="2">NBRC 32176</strain>
    </source>
</reference>
<keyword evidence="3" id="KW-1185">Reference proteome</keyword>
<feature type="region of interest" description="Disordered" evidence="1">
    <location>
        <begin position="93"/>
        <end position="126"/>
    </location>
</feature>
<sequence>MQSVRVYAEDPLQQDWDEIAERLLFAINSSMDATRKETPFYLVHGWDVRTTLRAMSSSLKRDLGRQTDALAWRSEMNRQQKLLSTWLRSTRQKRRLGERRNTMTHSIDMNRGLYQTDRPSRPLRPD</sequence>
<dbReference type="InterPro" id="IPR036397">
    <property type="entry name" value="RNaseH_sf"/>
</dbReference>
<evidence type="ECO:0000313" key="2">
    <source>
        <dbReference type="EMBL" id="GMF17578.1"/>
    </source>
</evidence>
<accession>A0A9W6WV86</accession>
<name>A0A9W6WV86_9STRA</name>